<dbReference type="Gene3D" id="1.10.10.10">
    <property type="entry name" value="Winged helix-like DNA-binding domain superfamily/Winged helix DNA-binding domain"/>
    <property type="match status" value="1"/>
</dbReference>
<evidence type="ECO:0000256" key="1">
    <source>
        <dbReference type="ARBA" id="ARBA00009437"/>
    </source>
</evidence>
<accession>A0A1R7QCP6</accession>
<evidence type="ECO:0000256" key="3">
    <source>
        <dbReference type="ARBA" id="ARBA00023125"/>
    </source>
</evidence>
<reference evidence="6 7" key="1">
    <citation type="submission" date="2017-02" db="EMBL/GenBank/DDBJ databases">
        <authorList>
            <person name="Peterson S.W."/>
        </authorList>
    </citation>
    <scope>NUCLEOTIDE SEQUENCE [LARGE SCALE GENOMIC DNA]</scope>
    <source>
        <strain evidence="6">C6</strain>
    </source>
</reference>
<dbReference type="PANTHER" id="PTHR30537:SF20">
    <property type="entry name" value="TRANSCRIPTIONAL REGULATORY PROTEIN"/>
    <property type="match status" value="1"/>
</dbReference>
<dbReference type="InterPro" id="IPR036390">
    <property type="entry name" value="WH_DNA-bd_sf"/>
</dbReference>
<dbReference type="SUPFAM" id="SSF46785">
    <property type="entry name" value="Winged helix' DNA-binding domain"/>
    <property type="match status" value="1"/>
</dbReference>
<sequence length="296" mass="33482">MKSTIEELTAFVSIVDSGSIVKAAQQLDQTTSGVSRALQRLESKLNVTLLERTTRKLKLTYEGQQFLTKARKILLDLTEAEESLQNTDAESSGLIRIDSATPFVLHVIVPLIEEFMQRYPKIDIEITNHDQVIDLLEHKTDVAIRFGELADSSLHAKLLCKSRLYIVASPVYAQKHGLPKNAAELSSHTLLGFSQPAHLNTWPIQLEDEPLIIQAKIKCSNGETVRQLALQGAGIACLSRFMVEKDIQEGRFVALFENEIKIHEQKIHAVYYQQNYVPKRIRLFIDFLAEKLKAYL</sequence>
<evidence type="ECO:0000256" key="4">
    <source>
        <dbReference type="ARBA" id="ARBA00023163"/>
    </source>
</evidence>
<organism evidence="6 7">
    <name type="scientific">Acinetobacter johnsonii</name>
    <dbReference type="NCBI Taxonomy" id="40214"/>
    <lineage>
        <taxon>Bacteria</taxon>
        <taxon>Pseudomonadati</taxon>
        <taxon>Pseudomonadota</taxon>
        <taxon>Gammaproteobacteria</taxon>
        <taxon>Moraxellales</taxon>
        <taxon>Moraxellaceae</taxon>
        <taxon>Acinetobacter</taxon>
    </lineage>
</organism>
<dbReference type="SUPFAM" id="SSF53850">
    <property type="entry name" value="Periplasmic binding protein-like II"/>
    <property type="match status" value="1"/>
</dbReference>
<evidence type="ECO:0000313" key="7">
    <source>
        <dbReference type="Proteomes" id="UP000196240"/>
    </source>
</evidence>
<dbReference type="GO" id="GO:0043565">
    <property type="term" value="F:sequence-specific DNA binding"/>
    <property type="evidence" value="ECO:0007669"/>
    <property type="project" value="TreeGrafter"/>
</dbReference>
<evidence type="ECO:0000313" key="6">
    <source>
        <dbReference type="EMBL" id="SJX22011.1"/>
    </source>
</evidence>
<evidence type="ECO:0000256" key="2">
    <source>
        <dbReference type="ARBA" id="ARBA00023015"/>
    </source>
</evidence>
<dbReference type="FunFam" id="1.10.10.10:FF:000001">
    <property type="entry name" value="LysR family transcriptional regulator"/>
    <property type="match status" value="1"/>
</dbReference>
<dbReference type="PANTHER" id="PTHR30537">
    <property type="entry name" value="HTH-TYPE TRANSCRIPTIONAL REGULATOR"/>
    <property type="match status" value="1"/>
</dbReference>
<dbReference type="EMBL" id="FUUY01000004">
    <property type="protein sequence ID" value="SJX22011.1"/>
    <property type="molecule type" value="Genomic_DNA"/>
</dbReference>
<dbReference type="GO" id="GO:0006351">
    <property type="term" value="P:DNA-templated transcription"/>
    <property type="evidence" value="ECO:0007669"/>
    <property type="project" value="TreeGrafter"/>
</dbReference>
<proteinExistence type="inferred from homology"/>
<dbReference type="InterPro" id="IPR036388">
    <property type="entry name" value="WH-like_DNA-bd_sf"/>
</dbReference>
<comment type="similarity">
    <text evidence="1">Belongs to the LysR transcriptional regulatory family.</text>
</comment>
<keyword evidence="3" id="KW-0238">DNA-binding</keyword>
<keyword evidence="4" id="KW-0804">Transcription</keyword>
<dbReference type="Proteomes" id="UP000196240">
    <property type="component" value="Unassembled WGS sequence"/>
</dbReference>
<feature type="domain" description="HTH lysR-type" evidence="5">
    <location>
        <begin position="1"/>
        <end position="60"/>
    </location>
</feature>
<dbReference type="Pfam" id="PF03466">
    <property type="entry name" value="LysR_substrate"/>
    <property type="match status" value="1"/>
</dbReference>
<protein>
    <submittedName>
        <fullName evidence="6">HTH-type transcriptional regulator DmlR</fullName>
    </submittedName>
</protein>
<dbReference type="InterPro" id="IPR000847">
    <property type="entry name" value="LysR_HTH_N"/>
</dbReference>
<name>A0A1R7QCP6_ACIJO</name>
<dbReference type="Pfam" id="PF00126">
    <property type="entry name" value="HTH_1"/>
    <property type="match status" value="1"/>
</dbReference>
<dbReference type="RefSeq" id="WP_087012378.1">
    <property type="nucleotide sequence ID" value="NZ_FUUY01000004.1"/>
</dbReference>
<dbReference type="AlphaFoldDB" id="A0A1R7QCP6"/>
<dbReference type="PROSITE" id="PS50931">
    <property type="entry name" value="HTH_LYSR"/>
    <property type="match status" value="1"/>
</dbReference>
<dbReference type="Gene3D" id="3.40.190.10">
    <property type="entry name" value="Periplasmic binding protein-like II"/>
    <property type="match status" value="2"/>
</dbReference>
<gene>
    <name evidence="6" type="primary">dmlR_4</name>
    <name evidence="6" type="ORF">ACNJC6_01642</name>
</gene>
<evidence type="ECO:0000259" key="5">
    <source>
        <dbReference type="PROSITE" id="PS50931"/>
    </source>
</evidence>
<keyword evidence="2" id="KW-0805">Transcription regulation</keyword>
<dbReference type="InterPro" id="IPR005119">
    <property type="entry name" value="LysR_subst-bd"/>
</dbReference>
<dbReference type="InterPro" id="IPR058163">
    <property type="entry name" value="LysR-type_TF_proteobact-type"/>
</dbReference>
<dbReference type="GO" id="GO:0003700">
    <property type="term" value="F:DNA-binding transcription factor activity"/>
    <property type="evidence" value="ECO:0007669"/>
    <property type="project" value="InterPro"/>
</dbReference>